<evidence type="ECO:0000313" key="3">
    <source>
        <dbReference type="Proteomes" id="UP000266861"/>
    </source>
</evidence>
<accession>A0A397JWM4</accession>
<dbReference type="InterPro" id="IPR027417">
    <property type="entry name" value="P-loop_NTPase"/>
</dbReference>
<feature type="region of interest" description="Disordered" evidence="1">
    <location>
        <begin position="114"/>
        <end position="182"/>
    </location>
</feature>
<proteinExistence type="predicted"/>
<dbReference type="OrthoDB" id="5817230at2759"/>
<evidence type="ECO:0000256" key="1">
    <source>
        <dbReference type="SAM" id="MobiDB-lite"/>
    </source>
</evidence>
<dbReference type="Gene3D" id="3.40.50.300">
    <property type="entry name" value="P-loop containing nucleotide triphosphate hydrolases"/>
    <property type="match status" value="1"/>
</dbReference>
<dbReference type="EMBL" id="PQFF01000019">
    <property type="protein sequence ID" value="RHZ88850.1"/>
    <property type="molecule type" value="Genomic_DNA"/>
</dbReference>
<feature type="compositionally biased region" description="Polar residues" evidence="1">
    <location>
        <begin position="140"/>
        <end position="155"/>
    </location>
</feature>
<comment type="caution">
    <text evidence="2">The sequence shown here is derived from an EMBL/GenBank/DDBJ whole genome shotgun (WGS) entry which is preliminary data.</text>
</comment>
<evidence type="ECO:0008006" key="4">
    <source>
        <dbReference type="Google" id="ProtNLM"/>
    </source>
</evidence>
<gene>
    <name evidence="2" type="ORF">Glove_21g110</name>
</gene>
<name>A0A397JWM4_9GLOM</name>
<organism evidence="2 3">
    <name type="scientific">Diversispora epigaea</name>
    <dbReference type="NCBI Taxonomy" id="1348612"/>
    <lineage>
        <taxon>Eukaryota</taxon>
        <taxon>Fungi</taxon>
        <taxon>Fungi incertae sedis</taxon>
        <taxon>Mucoromycota</taxon>
        <taxon>Glomeromycotina</taxon>
        <taxon>Glomeromycetes</taxon>
        <taxon>Diversisporales</taxon>
        <taxon>Diversisporaceae</taxon>
        <taxon>Diversispora</taxon>
    </lineage>
</organism>
<dbReference type="Proteomes" id="UP000266861">
    <property type="component" value="Unassembled WGS sequence"/>
</dbReference>
<evidence type="ECO:0000313" key="2">
    <source>
        <dbReference type="EMBL" id="RHZ88850.1"/>
    </source>
</evidence>
<feature type="compositionally biased region" description="Low complexity" evidence="1">
    <location>
        <begin position="156"/>
        <end position="171"/>
    </location>
</feature>
<feature type="compositionally biased region" description="Low complexity" evidence="1">
    <location>
        <begin position="120"/>
        <end position="139"/>
    </location>
</feature>
<dbReference type="STRING" id="1348612.A0A397JWM4"/>
<reference evidence="2 3" key="1">
    <citation type="submission" date="2018-08" db="EMBL/GenBank/DDBJ databases">
        <title>Genome and evolution of the arbuscular mycorrhizal fungus Diversispora epigaea (formerly Glomus versiforme) and its bacterial endosymbionts.</title>
        <authorList>
            <person name="Sun X."/>
            <person name="Fei Z."/>
            <person name="Harrison M."/>
        </authorList>
    </citation>
    <scope>NUCLEOTIDE SEQUENCE [LARGE SCALE GENOMIC DNA]</scope>
    <source>
        <strain evidence="2 3">IT104</strain>
    </source>
</reference>
<sequence>MKTTGIVENIFYLGPPTYRMFDVFGRRSERKKCKKWIYCFEDKKLLFTLIHDSSTSNMMMMNKQEELIDNPYRSRSQTPQQQFVLGPGTKFILLTKSFIQTAINVPTIPNFQGPGDYDGHQVNNYHNSNNSHSCESVVNTGPQQQYQRRNSTDSSPNHLYQPPQLQPQQNHSKNNSINSVIRPDTLTLKESYNKFKLQ</sequence>
<keyword evidence="3" id="KW-1185">Reference proteome</keyword>
<dbReference type="AlphaFoldDB" id="A0A397JWM4"/>
<protein>
    <recommendedName>
        <fullName evidence="4">PH domain-containing protein</fullName>
    </recommendedName>
</protein>